<keyword evidence="1" id="KW-0812">Transmembrane</keyword>
<evidence type="ECO:0000259" key="2">
    <source>
        <dbReference type="PROSITE" id="PS50234"/>
    </source>
</evidence>
<dbReference type="RefSeq" id="WP_273133298.1">
    <property type="nucleotide sequence ID" value="NZ_VMRX01000019.1"/>
</dbReference>
<feature type="transmembrane region" description="Helical" evidence="1">
    <location>
        <begin position="690"/>
        <end position="711"/>
    </location>
</feature>
<dbReference type="SMART" id="SM00327">
    <property type="entry name" value="VWA"/>
    <property type="match status" value="1"/>
</dbReference>
<dbReference type="SUPFAM" id="SSF53300">
    <property type="entry name" value="vWA-like"/>
    <property type="match status" value="1"/>
</dbReference>
<proteinExistence type="predicted"/>
<dbReference type="Pfam" id="PF13768">
    <property type="entry name" value="VWA_3"/>
    <property type="match status" value="1"/>
</dbReference>
<gene>
    <name evidence="4" type="ORF">FHK81_07900</name>
</gene>
<accession>A0A558BBG8</accession>
<dbReference type="Proteomes" id="UP000319142">
    <property type="component" value="Unassembled WGS sequence"/>
</dbReference>
<keyword evidence="1" id="KW-0472">Membrane</keyword>
<organism evidence="4 5">
    <name type="scientific">Marinobacter vinifirmus</name>
    <dbReference type="NCBI Taxonomy" id="355591"/>
    <lineage>
        <taxon>Bacteria</taxon>
        <taxon>Pseudomonadati</taxon>
        <taxon>Pseudomonadota</taxon>
        <taxon>Gammaproteobacteria</taxon>
        <taxon>Pseudomonadales</taxon>
        <taxon>Marinobacteraceae</taxon>
        <taxon>Marinobacter</taxon>
    </lineage>
</organism>
<evidence type="ECO:0000256" key="1">
    <source>
        <dbReference type="SAM" id="Phobius"/>
    </source>
</evidence>
<evidence type="ECO:0000313" key="4">
    <source>
        <dbReference type="EMBL" id="TVT33845.1"/>
    </source>
</evidence>
<dbReference type="InterPro" id="IPR022440">
    <property type="entry name" value="CHP03788"/>
</dbReference>
<comment type="caution">
    <text evidence="4">The sequence shown here is derived from an EMBL/GenBank/DDBJ whole genome shotgun (WGS) entry which is preliminary data.</text>
</comment>
<dbReference type="SMART" id="SM00609">
    <property type="entry name" value="VIT"/>
    <property type="match status" value="1"/>
</dbReference>
<dbReference type="Pfam" id="PF08487">
    <property type="entry name" value="VIT"/>
    <property type="match status" value="1"/>
</dbReference>
<keyword evidence="1" id="KW-1133">Transmembrane helix</keyword>
<dbReference type="PROSITE" id="PS50234">
    <property type="entry name" value="VWFA"/>
    <property type="match status" value="1"/>
</dbReference>
<dbReference type="PANTHER" id="PTHR45737:SF6">
    <property type="entry name" value="VON WILLEBRAND FACTOR A DOMAIN-CONTAINING PROTEIN 5A"/>
    <property type="match status" value="1"/>
</dbReference>
<feature type="domain" description="VIT" evidence="3">
    <location>
        <begin position="72"/>
        <end position="200"/>
    </location>
</feature>
<dbReference type="InterPro" id="IPR036465">
    <property type="entry name" value="vWFA_dom_sf"/>
</dbReference>
<dbReference type="AlphaFoldDB" id="A0A558BBG8"/>
<sequence>MMLLSLLANPAVRADLYPQTTRTARPLINKRRWLRCAEGVSLWLAVLLMLFVHPLYAEASDRQAGQAEEAGQLYLVDSQGNRQQPALVLDSEFQVRVSGLLAETTLTREFRNTSDSWHEGIFVFPLPEQAAVFGLTMTVGERRIVGRIEPRAKARETYEKAKSAGQHAATLEQQRPNLFTSRVANIPPGETVRVEVRYQQPVSYRHGEFELRLPTTLTPRYMPGEPVIEAAKQWQSGWATATTQVPDAAEISPFTVRAADVDERSHRARIELAIDSGFPLAGVTSPSHSLVTEADGGRVVVRPEAREVLMDRDLIVRWRPLTGREPAAAVFHQQWQGEDFLMAMILPPDATGPVLRRELLFVIDTSGSMAGESIVQARSALLKGLDSLRPGDYFNVIQFNSQAHSLFARPVPAEGHYLARARQYVESLNANGGTEMAGALSLAMTMEQAPAEGLVQQMVFITDGAVGNESALFERIRTGLDERRLFTVGIGSAPNMHFLREAARWGRGEFTAIHNTGEVNRALNGLFAAMEAPVMSDLTVRWPTGGNPVETVPARPGDLFQGNPLVQVVRGVPAGGELEVSGRLPGGRPWNTRLDLGNAAPASGLNRQWARGRIDELMDAARLQGEAPDEPAILELSVQHGVVSPFTSFVAVEEQPARPADEKLDTEAVPTLLPAGSRDGMLRYPQTATAWPLLAALGLSGLMLALAMLLLNRRPA</sequence>
<dbReference type="PANTHER" id="PTHR45737">
    <property type="entry name" value="VON WILLEBRAND FACTOR A DOMAIN-CONTAINING PROTEIN 5A"/>
    <property type="match status" value="1"/>
</dbReference>
<feature type="domain" description="VWFA" evidence="2">
    <location>
        <begin position="358"/>
        <end position="530"/>
    </location>
</feature>
<protein>
    <submittedName>
        <fullName evidence="4">Marine proteobacterial sortase target protein</fullName>
    </submittedName>
</protein>
<dbReference type="NCBIfam" id="TIGR03788">
    <property type="entry name" value="marine_srt_targ"/>
    <property type="match status" value="1"/>
</dbReference>
<dbReference type="InterPro" id="IPR002035">
    <property type="entry name" value="VWF_A"/>
</dbReference>
<dbReference type="InterPro" id="IPR013694">
    <property type="entry name" value="VIT"/>
</dbReference>
<dbReference type="Gene3D" id="3.40.50.410">
    <property type="entry name" value="von Willebrand factor, type A domain"/>
    <property type="match status" value="1"/>
</dbReference>
<evidence type="ECO:0000313" key="5">
    <source>
        <dbReference type="Proteomes" id="UP000319142"/>
    </source>
</evidence>
<evidence type="ECO:0000259" key="3">
    <source>
        <dbReference type="PROSITE" id="PS51468"/>
    </source>
</evidence>
<dbReference type="EMBL" id="VMRX01000019">
    <property type="protein sequence ID" value="TVT33845.1"/>
    <property type="molecule type" value="Genomic_DNA"/>
</dbReference>
<dbReference type="PROSITE" id="PS51468">
    <property type="entry name" value="VIT"/>
    <property type="match status" value="1"/>
</dbReference>
<name>A0A558BBG8_9GAMM</name>
<reference evidence="4 5" key="1">
    <citation type="submission" date="2019-07" db="EMBL/GenBank/DDBJ databases">
        <title>The pathways for chlorine oxyanion respiration interact through the shared metabolite chlorate.</title>
        <authorList>
            <person name="Barnum T.P."/>
            <person name="Cheng Y."/>
            <person name="Hill K.A."/>
            <person name="Lucas L.N."/>
            <person name="Carlson H.K."/>
            <person name="Coates J.D."/>
        </authorList>
    </citation>
    <scope>NUCLEOTIDE SEQUENCE [LARGE SCALE GENOMIC DNA]</scope>
    <source>
        <strain evidence="4">UCB</strain>
    </source>
</reference>